<dbReference type="GO" id="GO:0000272">
    <property type="term" value="P:polysaccharide catabolic process"/>
    <property type="evidence" value="ECO:0007669"/>
    <property type="project" value="UniProtKB-KW"/>
</dbReference>
<organism evidence="11 12">
    <name type="scientific">Smittium culicis</name>
    <dbReference type="NCBI Taxonomy" id="133412"/>
    <lineage>
        <taxon>Eukaryota</taxon>
        <taxon>Fungi</taxon>
        <taxon>Fungi incertae sedis</taxon>
        <taxon>Zoopagomycota</taxon>
        <taxon>Kickxellomycotina</taxon>
        <taxon>Harpellomycetes</taxon>
        <taxon>Harpellales</taxon>
        <taxon>Legeriomycetaceae</taxon>
        <taxon>Smittium</taxon>
    </lineage>
</organism>
<keyword evidence="12" id="KW-1185">Reference proteome</keyword>
<evidence type="ECO:0000313" key="12">
    <source>
        <dbReference type="Proteomes" id="UP000187283"/>
    </source>
</evidence>
<keyword evidence="6" id="KW-0326">Glycosidase</keyword>
<evidence type="ECO:0000313" key="11">
    <source>
        <dbReference type="EMBL" id="OMJ19503.1"/>
    </source>
</evidence>
<dbReference type="PANTHER" id="PTHR31983">
    <property type="entry name" value="ENDO-1,3(4)-BETA-GLUCANASE 1"/>
    <property type="match status" value="1"/>
</dbReference>
<name>A0A1R1XXU7_9FUNG</name>
<dbReference type="Pfam" id="PF03639">
    <property type="entry name" value="Glyco_hydro_81"/>
    <property type="match status" value="1"/>
</dbReference>
<dbReference type="Proteomes" id="UP000187283">
    <property type="component" value="Unassembled WGS sequence"/>
</dbReference>
<dbReference type="GO" id="GO:0052861">
    <property type="term" value="F:endo-1,3(4)-beta-glucanase activity"/>
    <property type="evidence" value="ECO:0007669"/>
    <property type="project" value="InterPro"/>
</dbReference>
<evidence type="ECO:0000259" key="9">
    <source>
        <dbReference type="Pfam" id="PF03639"/>
    </source>
</evidence>
<dbReference type="Gene3D" id="2.70.98.30">
    <property type="entry name" value="Golgi alpha-mannosidase II, domain 4"/>
    <property type="match status" value="1"/>
</dbReference>
<keyword evidence="7" id="KW-0961">Cell wall biogenesis/degradation</keyword>
<gene>
    <name evidence="11" type="ORF">AYI70_g4708</name>
</gene>
<dbReference type="PROSITE" id="PS52008">
    <property type="entry name" value="GH81"/>
    <property type="match status" value="1"/>
</dbReference>
<evidence type="ECO:0000256" key="1">
    <source>
        <dbReference type="ARBA" id="ARBA00000382"/>
    </source>
</evidence>
<dbReference type="InterPro" id="IPR040720">
    <property type="entry name" value="GH81_C"/>
</dbReference>
<protein>
    <recommendedName>
        <fullName evidence="3">glucan endo-1,3-beta-D-glucosidase</fullName>
        <ecNumber evidence="3">3.2.1.39</ecNumber>
    </recommendedName>
</protein>
<feature type="domain" description="Glycosyl hydrolase family 81 C-terminal" evidence="10">
    <location>
        <begin position="335"/>
        <end position="677"/>
    </location>
</feature>
<sequence>MQNRFEKNQDLYENLPYEYDENRHKPSYLWGKLTPPYPTNKWWLNLVMGNGDAPIYPYPYTAAAKNCGLAFWYPDKIVQSDRVYLSYKNEWLIGSKSEFVDRRIVCYDDLTVTFAWLTSSSNSDSDMLSGYMKVPFLKGSPYISAFYYNLTLLFKFTSIAIKSLENIYNNISYIVTLNDDCKWAIFFTQPCAIILDENNQISSNTPYTGYVRFAFIPEKLLNNDNELVSDHFNTLFAHSLAIPVASSVKFLNNSIIHEYSVSSISQSDKLLLLTLPHHSENLKNPNRPISPVKYDTLRGQMIGVLGNRWEFFYSSLSGITFYEEKQIPFEFVEIIKNSLLSETLDFTPKESDNSIYFRGKELARFARLALIAYQLGELDKALYIANSLKTCVQYWLDSRGSNKLIYDTIWGGIITKHGLADQGADFGNSMYNDHHFHYGHYIYAVSVILFLFGTNDTWFTQYKSHIFCLVQDYTNPDFHSIYFTPFRHMDFFDGNSWANGLHVFENSRNQESTSESVNAYYSAYLFYHCVGDLYNANIMNLLLTSEILSSQYYWQTGSQSKQIYPHEFSSNCIVGVLWENSAEFTTWFGNNPEYIYGIQMLPFTPISMVLLDSEWLRHSWQVIKRNTIDCNPKISCEWKGLLLMAGAIVDRSITIDDINSLTSFDNGNSRTNALWWLSICRS</sequence>
<evidence type="ECO:0000256" key="3">
    <source>
        <dbReference type="ARBA" id="ARBA00012780"/>
    </source>
</evidence>
<evidence type="ECO:0000259" key="10">
    <source>
        <dbReference type="Pfam" id="PF17652"/>
    </source>
</evidence>
<keyword evidence="8" id="KW-0624">Polysaccharide degradation</keyword>
<dbReference type="GO" id="GO:0071555">
    <property type="term" value="P:cell wall organization"/>
    <property type="evidence" value="ECO:0007669"/>
    <property type="project" value="UniProtKB-KW"/>
</dbReference>
<keyword evidence="5" id="KW-0119">Carbohydrate metabolism</keyword>
<reference evidence="11 12" key="1">
    <citation type="submission" date="2017-01" db="EMBL/GenBank/DDBJ databases">
        <authorList>
            <person name="Mah S.A."/>
            <person name="Swanson W.J."/>
            <person name="Moy G.W."/>
            <person name="Vacquier V.D."/>
        </authorList>
    </citation>
    <scope>NUCLEOTIDE SEQUENCE [LARGE SCALE GENOMIC DNA]</scope>
    <source>
        <strain evidence="11 12">GSMNP</strain>
    </source>
</reference>
<proteinExistence type="inferred from homology"/>
<evidence type="ECO:0000256" key="4">
    <source>
        <dbReference type="ARBA" id="ARBA00022801"/>
    </source>
</evidence>
<comment type="similarity">
    <text evidence="2">Belongs to the glycosyl hydrolase 81 family.</text>
</comment>
<comment type="catalytic activity">
    <reaction evidence="1">
        <text>Hydrolysis of (1-&gt;3)-beta-D-glucosidic linkages in (1-&gt;3)-beta-D-glucans.</text>
        <dbReference type="EC" id="3.2.1.39"/>
    </reaction>
</comment>
<dbReference type="OrthoDB" id="4473401at2759"/>
<evidence type="ECO:0000256" key="6">
    <source>
        <dbReference type="ARBA" id="ARBA00023295"/>
    </source>
</evidence>
<dbReference type="PANTHER" id="PTHR31983:SF0">
    <property type="entry name" value="GLUCAN ENDO-1,3-BETA-D-GLUCOSIDASE 2"/>
    <property type="match status" value="1"/>
</dbReference>
<dbReference type="EMBL" id="LSSN01001469">
    <property type="protein sequence ID" value="OMJ19503.1"/>
    <property type="molecule type" value="Genomic_DNA"/>
</dbReference>
<feature type="domain" description="Glycosyl hydrolase family 81 N-terminal" evidence="9">
    <location>
        <begin position="34"/>
        <end position="316"/>
    </location>
</feature>
<keyword evidence="4" id="KW-0378">Hydrolase</keyword>
<dbReference type="Pfam" id="PF17652">
    <property type="entry name" value="Glyco_hydro81C"/>
    <property type="match status" value="1"/>
</dbReference>
<evidence type="ECO:0000256" key="7">
    <source>
        <dbReference type="ARBA" id="ARBA00023316"/>
    </source>
</evidence>
<dbReference type="GO" id="GO:0042973">
    <property type="term" value="F:glucan endo-1,3-beta-D-glucosidase activity"/>
    <property type="evidence" value="ECO:0007669"/>
    <property type="project" value="UniProtKB-EC"/>
</dbReference>
<evidence type="ECO:0000256" key="2">
    <source>
        <dbReference type="ARBA" id="ARBA00010730"/>
    </source>
</evidence>
<evidence type="ECO:0000256" key="8">
    <source>
        <dbReference type="ARBA" id="ARBA00023326"/>
    </source>
</evidence>
<evidence type="ECO:0000256" key="5">
    <source>
        <dbReference type="ARBA" id="ARBA00023277"/>
    </source>
</evidence>
<dbReference type="InterPro" id="IPR005200">
    <property type="entry name" value="Endo-beta-glucanase"/>
</dbReference>
<accession>A0A1R1XXU7</accession>
<dbReference type="InterPro" id="IPR040451">
    <property type="entry name" value="GH81_N"/>
</dbReference>
<dbReference type="EC" id="3.2.1.39" evidence="3"/>
<dbReference type="AlphaFoldDB" id="A0A1R1XXU7"/>
<comment type="caution">
    <text evidence="11">The sequence shown here is derived from an EMBL/GenBank/DDBJ whole genome shotgun (WGS) entry which is preliminary data.</text>
</comment>